<feature type="domain" description="AlgX/AlgJ SGNH hydrolase-like" evidence="8">
    <location>
        <begin position="245"/>
        <end position="423"/>
    </location>
</feature>
<comment type="pathway">
    <text evidence="2">Glycan biosynthesis; alginate biosynthesis.</text>
</comment>
<protein>
    <recommendedName>
        <fullName evidence="8">AlgX/AlgJ SGNH hydrolase-like domain-containing protein</fullName>
    </recommendedName>
</protein>
<keyword evidence="7" id="KW-0472">Membrane</keyword>
<sequence length="519" mass="60562">MDVSKQATIKHSINIAPGQIGALVSEKPLQVGLNRLVIPRPSDKEVLSLNILFEDELDIVVKGFELEGLFGTITIPKEKLFSAIRISKSDLTNPTPAKYIEEGILVSLNNQMTTFTIKNTIFRNLDFHLFYWQKFIAIIAALLVFIVLLTLYFLGKLSLNIKYNANFCLTFITFLFTPLITPKDNRSRENRELASFPDLNVNIWRIPKNFDKYYNDHFPFRNELRFIGNYVKFHAFNMSPKPDVVRIGKEGWLFNAAEDVVQLNRGAVLYSNDQLDKIKSSLEAKATLLEQYGIAYYLVIPPMKHRVYPEYLPNSLKQVSNTTKWKQLINYLKENSFIRLIDPYETLVHLKKDHIVYYQTDTHWNRLGAFYVYQLIINRIREDFPQISPTLSIQDFIVETKVDSSGDLVGLIDMKNTFARTTYYLTPKNSSEHVLLNIGVNMEGESNFMYYIHENKNQPRMLLYRDSYSEYLRSHLAEHFSYSGIVWGNRLNDKRILQEKPDIIIHEMMERFIDDLLVE</sequence>
<feature type="transmembrane region" description="Helical" evidence="7">
    <location>
        <begin position="135"/>
        <end position="155"/>
    </location>
</feature>
<dbReference type="GO" id="GO:0042597">
    <property type="term" value="C:periplasmic space"/>
    <property type="evidence" value="ECO:0007669"/>
    <property type="project" value="UniProtKB-SubCell"/>
</dbReference>
<dbReference type="InterPro" id="IPR031811">
    <property type="entry name" value="ALGX/ALGJ_SGNH-like"/>
</dbReference>
<dbReference type="RefSeq" id="WP_160630745.1">
    <property type="nucleotide sequence ID" value="NZ_WWNE01000002.1"/>
</dbReference>
<dbReference type="Pfam" id="PF16822">
    <property type="entry name" value="ALGX"/>
    <property type="match status" value="1"/>
</dbReference>
<feature type="transmembrane region" description="Helical" evidence="7">
    <location>
        <begin position="161"/>
        <end position="181"/>
    </location>
</feature>
<accession>A0A6N9NG22</accession>
<evidence type="ECO:0000256" key="3">
    <source>
        <dbReference type="ARBA" id="ARBA00022679"/>
    </source>
</evidence>
<keyword evidence="4" id="KW-0732">Signal</keyword>
<evidence type="ECO:0000256" key="6">
    <source>
        <dbReference type="ARBA" id="ARBA00022841"/>
    </source>
</evidence>
<keyword evidence="5" id="KW-0574">Periplasm</keyword>
<dbReference type="EMBL" id="WWNE01000002">
    <property type="protein sequence ID" value="NBG64501.1"/>
    <property type="molecule type" value="Genomic_DNA"/>
</dbReference>
<reference evidence="9 10" key="1">
    <citation type="submission" date="2019-12" db="EMBL/GenBank/DDBJ databases">
        <authorList>
            <person name="Zhao J."/>
        </authorList>
    </citation>
    <scope>NUCLEOTIDE SEQUENCE [LARGE SCALE GENOMIC DNA]</scope>
    <source>
        <strain evidence="9 10">S-15</strain>
    </source>
</reference>
<keyword evidence="7" id="KW-1133">Transmembrane helix</keyword>
<evidence type="ECO:0000313" key="10">
    <source>
        <dbReference type="Proteomes" id="UP000470771"/>
    </source>
</evidence>
<dbReference type="UniPathway" id="UPA00286"/>
<organism evidence="9 10">
    <name type="scientific">Acidiluteibacter ferrifornacis</name>
    <dbReference type="NCBI Taxonomy" id="2692424"/>
    <lineage>
        <taxon>Bacteria</taxon>
        <taxon>Pseudomonadati</taxon>
        <taxon>Bacteroidota</taxon>
        <taxon>Flavobacteriia</taxon>
        <taxon>Flavobacteriales</taxon>
        <taxon>Cryomorphaceae</taxon>
        <taxon>Acidiluteibacter</taxon>
    </lineage>
</organism>
<comment type="subcellular location">
    <subcellularLocation>
        <location evidence="1">Periplasm</location>
    </subcellularLocation>
</comment>
<dbReference type="Proteomes" id="UP000470771">
    <property type="component" value="Unassembled WGS sequence"/>
</dbReference>
<dbReference type="GO" id="GO:0042121">
    <property type="term" value="P:alginic acid biosynthetic process"/>
    <property type="evidence" value="ECO:0007669"/>
    <property type="project" value="UniProtKB-UniPathway"/>
</dbReference>
<evidence type="ECO:0000256" key="7">
    <source>
        <dbReference type="SAM" id="Phobius"/>
    </source>
</evidence>
<evidence type="ECO:0000256" key="5">
    <source>
        <dbReference type="ARBA" id="ARBA00022764"/>
    </source>
</evidence>
<keyword evidence="7" id="KW-0812">Transmembrane</keyword>
<evidence type="ECO:0000259" key="8">
    <source>
        <dbReference type="Pfam" id="PF16822"/>
    </source>
</evidence>
<evidence type="ECO:0000256" key="2">
    <source>
        <dbReference type="ARBA" id="ARBA00005182"/>
    </source>
</evidence>
<dbReference type="GO" id="GO:0016740">
    <property type="term" value="F:transferase activity"/>
    <property type="evidence" value="ECO:0007669"/>
    <property type="project" value="UniProtKB-KW"/>
</dbReference>
<dbReference type="AlphaFoldDB" id="A0A6N9NG22"/>
<keyword evidence="6" id="KW-0016">Alginate biosynthesis</keyword>
<proteinExistence type="predicted"/>
<keyword evidence="3" id="KW-0808">Transferase</keyword>
<name>A0A6N9NG22_9FLAO</name>
<evidence type="ECO:0000256" key="1">
    <source>
        <dbReference type="ARBA" id="ARBA00004418"/>
    </source>
</evidence>
<evidence type="ECO:0000256" key="4">
    <source>
        <dbReference type="ARBA" id="ARBA00022729"/>
    </source>
</evidence>
<comment type="caution">
    <text evidence="9">The sequence shown here is derived from an EMBL/GenBank/DDBJ whole genome shotgun (WGS) entry which is preliminary data.</text>
</comment>
<gene>
    <name evidence="9" type="ORF">GQN54_00135</name>
</gene>
<keyword evidence="10" id="KW-1185">Reference proteome</keyword>
<evidence type="ECO:0000313" key="9">
    <source>
        <dbReference type="EMBL" id="NBG64501.1"/>
    </source>
</evidence>